<gene>
    <name evidence="1" type="ORF">FH608_016105</name>
</gene>
<reference evidence="1 2" key="1">
    <citation type="submission" date="2019-10" db="EMBL/GenBank/DDBJ databases">
        <title>Nonomuraea sp. nov., isolated from Phyllanthus amarus.</title>
        <authorList>
            <person name="Klykleung N."/>
            <person name="Tanasupawat S."/>
        </authorList>
    </citation>
    <scope>NUCLEOTIDE SEQUENCE [LARGE SCALE GENOMIC DNA]</scope>
    <source>
        <strain evidence="1 2">PA1-10</strain>
    </source>
</reference>
<evidence type="ECO:0000313" key="2">
    <source>
        <dbReference type="Proteomes" id="UP000312512"/>
    </source>
</evidence>
<evidence type="ECO:0000313" key="1">
    <source>
        <dbReference type="EMBL" id="KAB8194702.1"/>
    </source>
</evidence>
<proteinExistence type="predicted"/>
<keyword evidence="2" id="KW-1185">Reference proteome</keyword>
<accession>A0A5P9YTT5</accession>
<dbReference type="AlphaFoldDB" id="A0A5C4WMZ2"/>
<name>A0A5C4WMZ2_9ACTN</name>
<dbReference type="PROSITE" id="PS51257">
    <property type="entry name" value="PROKAR_LIPOPROTEIN"/>
    <property type="match status" value="1"/>
</dbReference>
<organism evidence="1 2">
    <name type="scientific">Nonomuraea phyllanthi</name>
    <dbReference type="NCBI Taxonomy" id="2219224"/>
    <lineage>
        <taxon>Bacteria</taxon>
        <taxon>Bacillati</taxon>
        <taxon>Actinomycetota</taxon>
        <taxon>Actinomycetes</taxon>
        <taxon>Streptosporangiales</taxon>
        <taxon>Streptosporangiaceae</taxon>
        <taxon>Nonomuraea</taxon>
    </lineage>
</organism>
<sequence length="175" mass="18378">MDRVLAVLVVAACVVLTIAFLACLRGIAELRLRLTGRGVDPSTQLIIGRSLPELLVRLIPDPAADALVVFMSSTCGTCHGLASEMDKLAGRQVVACVLGDDSAELVSMLPPDVTVIQGGQAAAVDKELPMAMWPSAILQRDGFMVAVAMGGDANSAAALEKLWEQRLPVPEESQA</sequence>
<dbReference type="Proteomes" id="UP000312512">
    <property type="component" value="Unassembled WGS sequence"/>
</dbReference>
<dbReference type="OrthoDB" id="3534291at2"/>
<dbReference type="EMBL" id="VDLX02000005">
    <property type="protein sequence ID" value="KAB8194702.1"/>
    <property type="molecule type" value="Genomic_DNA"/>
</dbReference>
<comment type="caution">
    <text evidence="1">The sequence shown here is derived from an EMBL/GenBank/DDBJ whole genome shotgun (WGS) entry which is preliminary data.</text>
</comment>
<protein>
    <submittedName>
        <fullName evidence="1">Uncharacterized protein</fullName>
    </submittedName>
</protein>
<accession>A0A5C4WMZ2</accession>
<dbReference type="RefSeq" id="WP_139631295.1">
    <property type="nucleotide sequence ID" value="NZ_CP045572.1"/>
</dbReference>